<keyword evidence="2 3" id="KW-0501">Molybdenum cofactor biosynthesis</keyword>
<dbReference type="GO" id="GO:0006777">
    <property type="term" value="P:Mo-molybdopterin cofactor biosynthetic process"/>
    <property type="evidence" value="ECO:0007669"/>
    <property type="project" value="UniProtKB-UniRule"/>
</dbReference>
<dbReference type="Pfam" id="PF02634">
    <property type="entry name" value="FdhD-NarQ"/>
    <property type="match status" value="1"/>
</dbReference>
<keyword evidence="1 3" id="KW-0963">Cytoplasm</keyword>
<feature type="active site" description="Cysteine persulfide intermediate" evidence="3">
    <location>
        <position position="136"/>
    </location>
</feature>
<dbReference type="InParanoid" id="A0A330L9A9"/>
<dbReference type="Gene3D" id="3.10.20.10">
    <property type="match status" value="1"/>
</dbReference>
<keyword evidence="5" id="KW-1185">Reference proteome</keyword>
<comment type="function">
    <text evidence="3">Required for formate dehydrogenase (FDH) activity. Acts as a sulfur carrier protein that transfers sulfur from IscS to the molybdenum cofactor prior to its insertion into FDH.</text>
</comment>
<dbReference type="InterPro" id="IPR016193">
    <property type="entry name" value="Cytidine_deaminase-like"/>
</dbReference>
<dbReference type="GO" id="GO:0005737">
    <property type="term" value="C:cytoplasm"/>
    <property type="evidence" value="ECO:0007669"/>
    <property type="project" value="UniProtKB-SubCell"/>
</dbReference>
<dbReference type="NCBIfam" id="TIGR00129">
    <property type="entry name" value="fdhD_narQ"/>
    <property type="match status" value="1"/>
</dbReference>
<evidence type="ECO:0000313" key="5">
    <source>
        <dbReference type="Proteomes" id="UP000248168"/>
    </source>
</evidence>
<dbReference type="RefSeq" id="WP_219999469.1">
    <property type="nucleotide sequence ID" value="NZ_OUNR01000019.1"/>
</dbReference>
<gene>
    <name evidence="3 4" type="primary">fdhD</name>
    <name evidence="4" type="ORF">NITLEN_60088</name>
</gene>
<comment type="similarity">
    <text evidence="3">Belongs to the FdhD family.</text>
</comment>
<dbReference type="FunCoup" id="A0A330L9A9">
    <property type="interactions" value="204"/>
</dbReference>
<comment type="subcellular location">
    <subcellularLocation>
        <location evidence="3">Cytoplasm</location>
    </subcellularLocation>
</comment>
<accession>A0A330L9A9</accession>
<feature type="binding site" evidence="3">
    <location>
        <begin position="277"/>
        <end position="282"/>
    </location>
    <ligand>
        <name>Mo-bis(molybdopterin guanine dinucleotide)</name>
        <dbReference type="ChEBI" id="CHEBI:60539"/>
    </ligand>
</feature>
<proteinExistence type="inferred from homology"/>
<name>A0A330L9A9_9BACT</name>
<dbReference type="GO" id="GO:0016783">
    <property type="term" value="F:sulfurtransferase activity"/>
    <property type="evidence" value="ECO:0007669"/>
    <property type="project" value="InterPro"/>
</dbReference>
<organism evidence="4 5">
    <name type="scientific">Nitrospira lenta</name>
    <dbReference type="NCBI Taxonomy" id="1436998"/>
    <lineage>
        <taxon>Bacteria</taxon>
        <taxon>Pseudomonadati</taxon>
        <taxon>Nitrospirota</taxon>
        <taxon>Nitrospiria</taxon>
        <taxon>Nitrospirales</taxon>
        <taxon>Nitrospiraceae</taxon>
        <taxon>Nitrospira</taxon>
    </lineage>
</organism>
<sequence>MSIRDDLRGEPAEQLEQRVVGMTLERWSGSDVLPGRDLLAVEEALEIRLVYGAAHQRTHKTISVTMRTPGNDLELAIGFLFAEGLVHGAEDVQTMQHCGPPAGPLQLQNVVRIELRPEAQIDQAGLERNFLSTSSCGVCGKASLEALPTLRHTRLPDGFVVPASIIHALPNVLRHSQTVFDSTGGLHAAALFDRYGQMQDLKEDVGRHNALDKLIGRQFLDGTVPLSDRVLLVSGRVGYELVQKAAAAGIPVLAAVGAPSSLAADLARDANMTLIGFVRDRRCNVYSAPQRICT</sequence>
<dbReference type="AlphaFoldDB" id="A0A330L9A9"/>
<reference evidence="5" key="1">
    <citation type="submission" date="2018-04" db="EMBL/GenBank/DDBJ databases">
        <authorList>
            <person name="Lucker S."/>
            <person name="Sakoula D."/>
        </authorList>
    </citation>
    <scope>NUCLEOTIDE SEQUENCE [LARGE SCALE GENOMIC DNA]</scope>
</reference>
<evidence type="ECO:0000256" key="1">
    <source>
        <dbReference type="ARBA" id="ARBA00022490"/>
    </source>
</evidence>
<dbReference type="Gene3D" id="3.40.140.10">
    <property type="entry name" value="Cytidine Deaminase, domain 2"/>
    <property type="match status" value="1"/>
</dbReference>
<evidence type="ECO:0000256" key="3">
    <source>
        <dbReference type="HAMAP-Rule" id="MF_00187"/>
    </source>
</evidence>
<dbReference type="PANTHER" id="PTHR30592">
    <property type="entry name" value="FORMATE DEHYDROGENASE"/>
    <property type="match status" value="1"/>
</dbReference>
<dbReference type="HAMAP" id="MF_00187">
    <property type="entry name" value="FdhD"/>
    <property type="match status" value="1"/>
</dbReference>
<protein>
    <recommendedName>
        <fullName evidence="3">Sulfur carrier protein FdhD</fullName>
    </recommendedName>
</protein>
<dbReference type="GO" id="GO:0097163">
    <property type="term" value="F:sulfur carrier activity"/>
    <property type="evidence" value="ECO:0007669"/>
    <property type="project" value="UniProtKB-UniRule"/>
</dbReference>
<dbReference type="PANTHER" id="PTHR30592:SF1">
    <property type="entry name" value="SULFUR CARRIER PROTEIN FDHD"/>
    <property type="match status" value="1"/>
</dbReference>
<evidence type="ECO:0000313" key="4">
    <source>
        <dbReference type="EMBL" id="SPP66285.1"/>
    </source>
</evidence>
<dbReference type="InterPro" id="IPR003786">
    <property type="entry name" value="FdhD"/>
</dbReference>
<dbReference type="Proteomes" id="UP000248168">
    <property type="component" value="Unassembled WGS sequence"/>
</dbReference>
<dbReference type="SUPFAM" id="SSF53927">
    <property type="entry name" value="Cytidine deaminase-like"/>
    <property type="match status" value="1"/>
</dbReference>
<dbReference type="PIRSF" id="PIRSF015626">
    <property type="entry name" value="FdhD"/>
    <property type="match status" value="1"/>
</dbReference>
<dbReference type="EMBL" id="OUNR01000019">
    <property type="protein sequence ID" value="SPP66285.1"/>
    <property type="molecule type" value="Genomic_DNA"/>
</dbReference>
<evidence type="ECO:0000256" key="2">
    <source>
        <dbReference type="ARBA" id="ARBA00023150"/>
    </source>
</evidence>